<comment type="pathway">
    <text evidence="1">Cofactor biosynthesis; ubiquinone biosynthesis.</text>
</comment>
<comment type="function">
    <text evidence="1">Required for ubiquinone (coenzyme Q) biosynthesis. Binds hydrophobic ubiquinone biosynthetic intermediates via its SCP2 domain and is essential for the stability of the Ubi complex. May constitute a docking platform where Ubi enzymes assemble and access their SCP2-bound polyprenyl substrates.</text>
</comment>
<comment type="similarity">
    <text evidence="1">Belongs to the UbiJ family.</text>
</comment>
<accession>A0AAU9BP71</accession>
<protein>
    <recommendedName>
        <fullName evidence="1">Ubiquinone biosynthesis accessory factor UbiJ</fullName>
    </recommendedName>
</protein>
<feature type="coiled-coil region" evidence="2">
    <location>
        <begin position="178"/>
        <end position="205"/>
    </location>
</feature>
<evidence type="ECO:0000256" key="1">
    <source>
        <dbReference type="HAMAP-Rule" id="MF_02215"/>
    </source>
</evidence>
<dbReference type="GO" id="GO:0006744">
    <property type="term" value="P:ubiquinone biosynthetic process"/>
    <property type="evidence" value="ECO:0007669"/>
    <property type="project" value="UniProtKB-UniRule"/>
</dbReference>
<evidence type="ECO:0000313" key="5">
    <source>
        <dbReference type="Proteomes" id="UP001321825"/>
    </source>
</evidence>
<dbReference type="Pfam" id="PF02036">
    <property type="entry name" value="SCP2"/>
    <property type="match status" value="1"/>
</dbReference>
<gene>
    <name evidence="1" type="primary">ubiJ</name>
    <name evidence="4" type="ORF">MIT9_P0051</name>
</gene>
<feature type="domain" description="SCP2" evidence="3">
    <location>
        <begin position="24"/>
        <end position="121"/>
    </location>
</feature>
<keyword evidence="5" id="KW-1185">Reference proteome</keyword>
<dbReference type="HAMAP" id="MF_02215">
    <property type="entry name" value="UbiJ"/>
    <property type="match status" value="1"/>
</dbReference>
<dbReference type="InterPro" id="IPR036527">
    <property type="entry name" value="SCP2_sterol-bd_dom_sf"/>
</dbReference>
<reference evidence="5" key="1">
    <citation type="journal article" date="2024" name="Int. J. Syst. Evol. Microbiol.">
        <title>Methylomarinovum tepidoasis sp. nov., a moderately thermophilic methanotroph of the family Methylothermaceae isolated from a deep-sea hydrothermal field.</title>
        <authorList>
            <person name="Hirayama H."/>
            <person name="Takaki Y."/>
            <person name="Abe M."/>
            <person name="Miyazaki M."/>
            <person name="Uematsu K."/>
            <person name="Matsui Y."/>
            <person name="Takai K."/>
        </authorList>
    </citation>
    <scope>NUCLEOTIDE SEQUENCE [LARGE SCALE GENOMIC DNA]</scope>
    <source>
        <strain evidence="5">IT-9</strain>
    </source>
</reference>
<dbReference type="PANTHER" id="PTHR38693">
    <property type="entry name" value="UBIQUINONE BIOSYNTHESIS PROTEIN UBIJ"/>
    <property type="match status" value="1"/>
</dbReference>
<keyword evidence="1" id="KW-0831">Ubiquinone biosynthesis</keyword>
<keyword evidence="4" id="KW-0830">Ubiquinone</keyword>
<evidence type="ECO:0000259" key="3">
    <source>
        <dbReference type="Pfam" id="PF02036"/>
    </source>
</evidence>
<dbReference type="KEGG" id="mcau:MIT9_P0051"/>
<keyword evidence="1" id="KW-0963">Cytoplasm</keyword>
<sequence length="209" mass="23542">MPAVMGGGSVAHALASQAVETALARLLALDPNAARWLKPLAGKVIVVELAPFPLRFCFSPTDTTMLVLAECPERADVILRGTPFGFLRLLLAERPETGLFQGVVQVEGDMDTAKRLQNLLRRLDLDWERWLTDLAGERAANLLRGVIAWHRHAWRSFQWNLAEFLQEETRALPAPLEAEDLYRRIAELRDDVARLEARINRLLGMQSRI</sequence>
<evidence type="ECO:0000313" key="4">
    <source>
        <dbReference type="EMBL" id="BCX80478.1"/>
    </source>
</evidence>
<keyword evidence="2" id="KW-0175">Coiled coil</keyword>
<proteinExistence type="inferred from homology"/>
<dbReference type="InterPro" id="IPR038989">
    <property type="entry name" value="UbiJ"/>
</dbReference>
<dbReference type="PANTHER" id="PTHR38693:SF1">
    <property type="entry name" value="UBIQUINONE BIOSYNTHESIS ACCESSORY FACTOR UBIJ"/>
    <property type="match status" value="1"/>
</dbReference>
<name>A0AAU9BP71_9GAMM</name>
<comment type="subcellular location">
    <subcellularLocation>
        <location evidence="1">Cytoplasm</location>
    </subcellularLocation>
</comment>
<evidence type="ECO:0000256" key="2">
    <source>
        <dbReference type="SAM" id="Coils"/>
    </source>
</evidence>
<dbReference type="Proteomes" id="UP001321825">
    <property type="component" value="Chromosome"/>
</dbReference>
<dbReference type="SUPFAM" id="SSF55718">
    <property type="entry name" value="SCP-like"/>
    <property type="match status" value="1"/>
</dbReference>
<organism evidence="4 5">
    <name type="scientific">Methylomarinovum caldicuralii</name>
    <dbReference type="NCBI Taxonomy" id="438856"/>
    <lineage>
        <taxon>Bacteria</taxon>
        <taxon>Pseudomonadati</taxon>
        <taxon>Pseudomonadota</taxon>
        <taxon>Gammaproteobacteria</taxon>
        <taxon>Methylococcales</taxon>
        <taxon>Methylothermaceae</taxon>
        <taxon>Methylomarinovum</taxon>
    </lineage>
</organism>
<dbReference type="InterPro" id="IPR003033">
    <property type="entry name" value="SCP2_sterol-bd_dom"/>
</dbReference>
<dbReference type="EMBL" id="AP024714">
    <property type="protein sequence ID" value="BCX80478.1"/>
    <property type="molecule type" value="Genomic_DNA"/>
</dbReference>
<dbReference type="GO" id="GO:0005737">
    <property type="term" value="C:cytoplasm"/>
    <property type="evidence" value="ECO:0007669"/>
    <property type="project" value="UniProtKB-SubCell"/>
</dbReference>
<dbReference type="AlphaFoldDB" id="A0AAU9BP71"/>